<dbReference type="Proteomes" id="UP001159363">
    <property type="component" value="Chromosome 4"/>
</dbReference>
<evidence type="ECO:0000256" key="4">
    <source>
        <dbReference type="ARBA" id="ARBA00023128"/>
    </source>
</evidence>
<dbReference type="PANTHER" id="PTHR31542">
    <property type="entry name" value="39A RIBOSOMAL PROTEIN L50, MITOCHONDRIAL"/>
    <property type="match status" value="1"/>
</dbReference>
<dbReference type="EMBL" id="JARBHB010000005">
    <property type="protein sequence ID" value="KAJ8883466.1"/>
    <property type="molecule type" value="Genomic_DNA"/>
</dbReference>
<organism evidence="8 9">
    <name type="scientific">Dryococelus australis</name>
    <dbReference type="NCBI Taxonomy" id="614101"/>
    <lineage>
        <taxon>Eukaryota</taxon>
        <taxon>Metazoa</taxon>
        <taxon>Ecdysozoa</taxon>
        <taxon>Arthropoda</taxon>
        <taxon>Hexapoda</taxon>
        <taxon>Insecta</taxon>
        <taxon>Pterygota</taxon>
        <taxon>Neoptera</taxon>
        <taxon>Polyneoptera</taxon>
        <taxon>Phasmatodea</taxon>
        <taxon>Verophasmatodea</taxon>
        <taxon>Anareolatae</taxon>
        <taxon>Phasmatidae</taxon>
        <taxon>Eurycanthinae</taxon>
        <taxon>Dryococelus</taxon>
    </lineage>
</organism>
<dbReference type="InterPro" id="IPR018305">
    <property type="entry name" value="Ribosomal_m50"/>
</dbReference>
<gene>
    <name evidence="8" type="ORF">PR048_015310</name>
</gene>
<keyword evidence="3" id="KW-0689">Ribosomal protein</keyword>
<comment type="caution">
    <text evidence="8">The sequence shown here is derived from an EMBL/GenBank/DDBJ whole genome shotgun (WGS) entry which is preliminary data.</text>
</comment>
<evidence type="ECO:0000256" key="1">
    <source>
        <dbReference type="ARBA" id="ARBA00004173"/>
    </source>
</evidence>
<evidence type="ECO:0000256" key="2">
    <source>
        <dbReference type="ARBA" id="ARBA00008860"/>
    </source>
</evidence>
<accession>A0ABQ9HGL3</accession>
<evidence type="ECO:0000313" key="9">
    <source>
        <dbReference type="Proteomes" id="UP001159363"/>
    </source>
</evidence>
<evidence type="ECO:0000256" key="7">
    <source>
        <dbReference type="ARBA" id="ARBA00035398"/>
    </source>
</evidence>
<reference evidence="8 9" key="1">
    <citation type="submission" date="2023-02" db="EMBL/GenBank/DDBJ databases">
        <title>LHISI_Scaffold_Assembly.</title>
        <authorList>
            <person name="Stuart O.P."/>
            <person name="Cleave R."/>
            <person name="Magrath M.J.L."/>
            <person name="Mikheyev A.S."/>
        </authorList>
    </citation>
    <scope>NUCLEOTIDE SEQUENCE [LARGE SCALE GENOMIC DNA]</scope>
    <source>
        <strain evidence="8">Daus_M_001</strain>
        <tissue evidence="8">Leg muscle</tissue>
    </source>
</reference>
<evidence type="ECO:0000256" key="3">
    <source>
        <dbReference type="ARBA" id="ARBA00022980"/>
    </source>
</evidence>
<comment type="similarity">
    <text evidence="2">Belongs to the mitochondrion-specific ribosomal protein mL50 family.</text>
</comment>
<dbReference type="PANTHER" id="PTHR31542:SF1">
    <property type="entry name" value="LARGE RIBOSOMAL SUBUNIT PROTEIN ML50"/>
    <property type="match status" value="1"/>
</dbReference>
<comment type="subcellular location">
    <subcellularLocation>
        <location evidence="1">Mitochondrion</location>
    </subcellularLocation>
</comment>
<evidence type="ECO:0000313" key="8">
    <source>
        <dbReference type="EMBL" id="KAJ8883466.1"/>
    </source>
</evidence>
<dbReference type="Pfam" id="PF10501">
    <property type="entry name" value="Ribosomal_L50"/>
    <property type="match status" value="1"/>
</dbReference>
<proteinExistence type="inferred from homology"/>
<keyword evidence="9" id="KW-1185">Reference proteome</keyword>
<sequence>MLFGREFRLPGDLLFGRLVEEAANTEYAIKLRQKLTDIHKFVRRQYKRDLRPLKHIRFESRAESLASRGFLRSYKPYSPSENVNDRLCVICESVLGSGVINDSVQLSSPETKFRLLHACFQDFQHAVPNSLLHKITTLGDVVKFYNTPANTITPFDSMKQASLPPNLHIQSDYHRFHPETDTMFGGISAFPKSSTIVTGLKYKKKYKGYVVKPSWPYEAATE</sequence>
<keyword evidence="4" id="KW-0496">Mitochondrion</keyword>
<keyword evidence="5" id="KW-0687">Ribonucleoprotein</keyword>
<protein>
    <recommendedName>
        <fullName evidence="6">Large ribosomal subunit protein mL50</fullName>
    </recommendedName>
    <alternativeName>
        <fullName evidence="7">39S ribosomal protein L50, mitochondrial</fullName>
    </alternativeName>
</protein>
<evidence type="ECO:0000256" key="5">
    <source>
        <dbReference type="ARBA" id="ARBA00023274"/>
    </source>
</evidence>
<evidence type="ECO:0000256" key="6">
    <source>
        <dbReference type="ARBA" id="ARBA00035183"/>
    </source>
</evidence>
<name>A0ABQ9HGL3_9NEOP</name>